<dbReference type="InterPro" id="IPR050297">
    <property type="entry name" value="LipidA_mod_glycosyltrf_83"/>
</dbReference>
<accession>A0ABV9C477</accession>
<evidence type="ECO:0000256" key="7">
    <source>
        <dbReference type="ARBA" id="ARBA00023136"/>
    </source>
</evidence>
<evidence type="ECO:0000256" key="1">
    <source>
        <dbReference type="ARBA" id="ARBA00004651"/>
    </source>
</evidence>
<dbReference type="PANTHER" id="PTHR33908">
    <property type="entry name" value="MANNOSYLTRANSFERASE YKCB-RELATED"/>
    <property type="match status" value="1"/>
</dbReference>
<comment type="subcellular location">
    <subcellularLocation>
        <location evidence="1">Cell membrane</location>
        <topology evidence="1">Multi-pass membrane protein</topology>
    </subcellularLocation>
</comment>
<keyword evidence="11" id="KW-1185">Reference proteome</keyword>
<feature type="transmembrane region" description="Helical" evidence="8">
    <location>
        <begin position="340"/>
        <end position="357"/>
    </location>
</feature>
<keyword evidence="3 10" id="KW-0328">Glycosyltransferase</keyword>
<reference evidence="11" key="1">
    <citation type="journal article" date="2019" name="Int. J. Syst. Evol. Microbiol.">
        <title>The Global Catalogue of Microorganisms (GCM) 10K type strain sequencing project: providing services to taxonomists for standard genome sequencing and annotation.</title>
        <authorList>
            <consortium name="The Broad Institute Genomics Platform"/>
            <consortium name="The Broad Institute Genome Sequencing Center for Infectious Disease"/>
            <person name="Wu L."/>
            <person name="Ma J."/>
        </authorList>
    </citation>
    <scope>NUCLEOTIDE SEQUENCE [LARGE SCALE GENOMIC DNA]</scope>
    <source>
        <strain evidence="11">CCM 4481</strain>
    </source>
</reference>
<evidence type="ECO:0000259" key="9">
    <source>
        <dbReference type="Pfam" id="PF13231"/>
    </source>
</evidence>
<feature type="transmembrane region" description="Helical" evidence="8">
    <location>
        <begin position="272"/>
        <end position="291"/>
    </location>
</feature>
<keyword evidence="5 8" id="KW-0812">Transmembrane</keyword>
<feature type="transmembrane region" description="Helical" evidence="8">
    <location>
        <begin position="98"/>
        <end position="116"/>
    </location>
</feature>
<organism evidence="10 11">
    <name type="scientific">Dyella halodurans</name>
    <dbReference type="NCBI Taxonomy" id="1920171"/>
    <lineage>
        <taxon>Bacteria</taxon>
        <taxon>Pseudomonadati</taxon>
        <taxon>Pseudomonadota</taxon>
        <taxon>Gammaproteobacteria</taxon>
        <taxon>Lysobacterales</taxon>
        <taxon>Rhodanobacteraceae</taxon>
        <taxon>Dyella</taxon>
    </lineage>
</organism>
<protein>
    <submittedName>
        <fullName evidence="10">ArnT family glycosyltransferase</fullName>
        <ecNumber evidence="10">2.4.-.-</ecNumber>
    </submittedName>
</protein>
<evidence type="ECO:0000256" key="3">
    <source>
        <dbReference type="ARBA" id="ARBA00022676"/>
    </source>
</evidence>
<evidence type="ECO:0000256" key="6">
    <source>
        <dbReference type="ARBA" id="ARBA00022989"/>
    </source>
</evidence>
<dbReference type="EMBL" id="JBHSGA010000017">
    <property type="protein sequence ID" value="MFC4527823.1"/>
    <property type="molecule type" value="Genomic_DNA"/>
</dbReference>
<feature type="transmembrane region" description="Helical" evidence="8">
    <location>
        <begin position="182"/>
        <end position="209"/>
    </location>
</feature>
<evidence type="ECO:0000256" key="8">
    <source>
        <dbReference type="SAM" id="Phobius"/>
    </source>
</evidence>
<feature type="domain" description="Glycosyltransferase RgtA/B/C/D-like" evidence="9">
    <location>
        <begin position="77"/>
        <end position="233"/>
    </location>
</feature>
<evidence type="ECO:0000256" key="2">
    <source>
        <dbReference type="ARBA" id="ARBA00022475"/>
    </source>
</evidence>
<evidence type="ECO:0000313" key="10">
    <source>
        <dbReference type="EMBL" id="MFC4527823.1"/>
    </source>
</evidence>
<comment type="caution">
    <text evidence="10">The sequence shown here is derived from an EMBL/GenBank/DDBJ whole genome shotgun (WGS) entry which is preliminary data.</text>
</comment>
<name>A0ABV9C477_9GAMM</name>
<dbReference type="PANTHER" id="PTHR33908:SF3">
    <property type="entry name" value="UNDECAPRENYL PHOSPHATE-ALPHA-4-AMINO-4-DEOXY-L-ARABINOSE ARABINOSYL TRANSFERASE"/>
    <property type="match status" value="1"/>
</dbReference>
<evidence type="ECO:0000256" key="4">
    <source>
        <dbReference type="ARBA" id="ARBA00022679"/>
    </source>
</evidence>
<evidence type="ECO:0000256" key="5">
    <source>
        <dbReference type="ARBA" id="ARBA00022692"/>
    </source>
</evidence>
<dbReference type="InterPro" id="IPR038731">
    <property type="entry name" value="RgtA/B/C-like"/>
</dbReference>
<feature type="transmembrane region" description="Helical" evidence="8">
    <location>
        <begin position="128"/>
        <end position="147"/>
    </location>
</feature>
<feature type="transmembrane region" description="Helical" evidence="8">
    <location>
        <begin position="22"/>
        <end position="40"/>
    </location>
</feature>
<dbReference type="RefSeq" id="WP_266151813.1">
    <property type="nucleotide sequence ID" value="NZ_CP064028.1"/>
</dbReference>
<evidence type="ECO:0000313" key="11">
    <source>
        <dbReference type="Proteomes" id="UP001595961"/>
    </source>
</evidence>
<feature type="transmembrane region" description="Helical" evidence="8">
    <location>
        <begin position="369"/>
        <end position="388"/>
    </location>
</feature>
<sequence length="508" mass="56680">MPQSVLNEGGWRGLTGSSRQRPLLWLILLGLVLGFAFQGTRGLWSPDEGRYVGAALQMLDSGNYLAPAYSPSELNFSKPPLTYWVIAASLQVFGRNTWAARAPYAVSFVLTMWVLYAMGKRLVPGKPWLPGLIYGCTLFPFFTANIISTDVFLTLFEGLAVLGFIRSIVFDNERDRRQGVTVMWLGFGLAFLTKGPPGLLPLLAILIYAASRDGWRGMGRLFTLAGIAAFLLVGFTWYLLAAWRYPWLLHYFLHQEVYGRIFTAVHRRHPGIFGWAVVYLPVLILGSLPWWPALTRAVRSGISQTQWSDWYREHAIEPFLLLWFLVPFAVFCLSQSRLPLYVLPLFLPLALLAALQLRDSLDLQVPRQRVVLCLWVIALVAAKGVAAYSMHPAEDNRQAAREIAAMAPLQDVAAVIVIVNTDAMYAIEEQTPWGLRLYLNKPVYGVAWRAPEGAASLCSAIRDQRHALVIVDHTIDASTVQPALASCQVQAMDPLGTWRGNPLLRVQG</sequence>
<dbReference type="EC" id="2.4.-.-" evidence="10"/>
<feature type="transmembrane region" description="Helical" evidence="8">
    <location>
        <begin position="153"/>
        <end position="170"/>
    </location>
</feature>
<dbReference type="GO" id="GO:0016757">
    <property type="term" value="F:glycosyltransferase activity"/>
    <property type="evidence" value="ECO:0007669"/>
    <property type="project" value="UniProtKB-KW"/>
</dbReference>
<dbReference type="Proteomes" id="UP001595961">
    <property type="component" value="Unassembled WGS sequence"/>
</dbReference>
<feature type="transmembrane region" description="Helical" evidence="8">
    <location>
        <begin position="221"/>
        <end position="240"/>
    </location>
</feature>
<keyword evidence="2" id="KW-1003">Cell membrane</keyword>
<dbReference type="Pfam" id="PF13231">
    <property type="entry name" value="PMT_2"/>
    <property type="match status" value="1"/>
</dbReference>
<keyword evidence="4 10" id="KW-0808">Transferase</keyword>
<gene>
    <name evidence="10" type="ORF">ACFO5W_14360</name>
</gene>
<keyword evidence="6 8" id="KW-1133">Transmembrane helix</keyword>
<feature type="transmembrane region" description="Helical" evidence="8">
    <location>
        <begin position="315"/>
        <end position="333"/>
    </location>
</feature>
<proteinExistence type="predicted"/>
<keyword evidence="7 8" id="KW-0472">Membrane</keyword>